<evidence type="ECO:0000256" key="1">
    <source>
        <dbReference type="ARBA" id="ARBA00005068"/>
    </source>
</evidence>
<comment type="pathway">
    <text evidence="2">Glycan metabolism; lacto-N-neotetraose biosynthesis.</text>
</comment>
<dbReference type="EMBL" id="JAEDAL010000005">
    <property type="protein sequence ID" value="MBH9553377.1"/>
    <property type="molecule type" value="Genomic_DNA"/>
</dbReference>
<evidence type="ECO:0000313" key="5">
    <source>
        <dbReference type="EMBL" id="MBH9553377.1"/>
    </source>
</evidence>
<dbReference type="GO" id="GO:0009103">
    <property type="term" value="P:lipopolysaccharide biosynthetic process"/>
    <property type="evidence" value="ECO:0007669"/>
    <property type="project" value="UniProtKB-KW"/>
</dbReference>
<proteinExistence type="predicted"/>
<comment type="caution">
    <text evidence="5">The sequence shown here is derived from an EMBL/GenBank/DDBJ whole genome shotgun (WGS) entry which is preliminary data.</text>
</comment>
<dbReference type="AlphaFoldDB" id="A0A931IWV7"/>
<feature type="domain" description="Glycosyl transferase family 25" evidence="4">
    <location>
        <begin position="11"/>
        <end position="185"/>
    </location>
</feature>
<sequence>MNEPLMPHRTHTWVINLDRSADRLARIGPALDALGLAWTRQRAVDARDLSPAQAAQLEEAAYARKHGKRPALGELGCYLSHMEVMQNFLASPHEFALVLEDDAQLGAELPAVVAALERLSGRWDMVKLSGVHSGTPQSVATLTDHTKLAVMLSRCTGSSAYLVNRHAAQVYLDRLLPMELPYDHVFDRGWALNLKIRLASPPPCGHDQGVETTIALPQNRKFHWTKRLSAYGYRLRNEWQRVGYGLHQWWTERRRASTP</sequence>
<keyword evidence="6" id="KW-1185">Reference proteome</keyword>
<dbReference type="CDD" id="cd06532">
    <property type="entry name" value="Glyco_transf_25"/>
    <property type="match status" value="1"/>
</dbReference>
<gene>
    <name evidence="5" type="ORF">I7X43_11020</name>
</gene>
<reference evidence="5" key="1">
    <citation type="submission" date="2020-12" db="EMBL/GenBank/DDBJ databases">
        <title>The genome sequence of Inhella sp. 4Y17.</title>
        <authorList>
            <person name="Liu Y."/>
        </authorList>
    </citation>
    <scope>NUCLEOTIDE SEQUENCE</scope>
    <source>
        <strain evidence="5">4Y10</strain>
    </source>
</reference>
<organism evidence="5 6">
    <name type="scientific">Inhella gelatinilytica</name>
    <dbReference type="NCBI Taxonomy" id="2795030"/>
    <lineage>
        <taxon>Bacteria</taxon>
        <taxon>Pseudomonadati</taxon>
        <taxon>Pseudomonadota</taxon>
        <taxon>Betaproteobacteria</taxon>
        <taxon>Burkholderiales</taxon>
        <taxon>Sphaerotilaceae</taxon>
        <taxon>Inhella</taxon>
    </lineage>
</organism>
<accession>A0A931IWV7</accession>
<dbReference type="RefSeq" id="WP_198101000.1">
    <property type="nucleotide sequence ID" value="NZ_JAEDAL010000005.1"/>
</dbReference>
<evidence type="ECO:0000256" key="3">
    <source>
        <dbReference type="ARBA" id="ARBA00022985"/>
    </source>
</evidence>
<evidence type="ECO:0000259" key="4">
    <source>
        <dbReference type="Pfam" id="PF01755"/>
    </source>
</evidence>
<name>A0A931IWV7_9BURK</name>
<evidence type="ECO:0000256" key="2">
    <source>
        <dbReference type="ARBA" id="ARBA00005222"/>
    </source>
</evidence>
<dbReference type="Proteomes" id="UP000620139">
    <property type="component" value="Unassembled WGS sequence"/>
</dbReference>
<evidence type="ECO:0000313" key="6">
    <source>
        <dbReference type="Proteomes" id="UP000620139"/>
    </source>
</evidence>
<keyword evidence="3" id="KW-0448">Lipopolysaccharide biosynthesis</keyword>
<protein>
    <submittedName>
        <fullName evidence="5">Glycosyltransferase family 25 protein</fullName>
    </submittedName>
</protein>
<dbReference type="Pfam" id="PF01755">
    <property type="entry name" value="Glyco_transf_25"/>
    <property type="match status" value="1"/>
</dbReference>
<comment type="pathway">
    <text evidence="1">Bacterial outer membrane biogenesis; lipooligosaccharide biosynthesis.</text>
</comment>
<dbReference type="InterPro" id="IPR002654">
    <property type="entry name" value="Glyco_trans_25"/>
</dbReference>